<sequence>MPDPQRATGTDLKQAILDEARRVLEESGYTAISTRRIASAVGCTATSIYLYFKSKDALIYALIEEGFEELNARMMRAVKGEGTIQERLERAADAYIRFGLDQTPYYEIMFTLRAEQMERYPAASYRRARATLDAFAQVAEMEPELGLLAGTTIWSGLHGLVSLLIARRIDIRIDREALIQHTIHATCTAALAQKNASALPSSPDAGTPNATSSPPLAG</sequence>
<dbReference type="GO" id="GO:0003700">
    <property type="term" value="F:DNA-binding transcription factor activity"/>
    <property type="evidence" value="ECO:0007669"/>
    <property type="project" value="TreeGrafter"/>
</dbReference>
<evidence type="ECO:0000259" key="6">
    <source>
        <dbReference type="PROSITE" id="PS50977"/>
    </source>
</evidence>
<name>A0A518EPF0_9BACT</name>
<keyword evidence="8" id="KW-1185">Reference proteome</keyword>
<feature type="domain" description="HTH tetR-type" evidence="6">
    <location>
        <begin position="10"/>
        <end position="70"/>
    </location>
</feature>
<feature type="region of interest" description="Disordered" evidence="5">
    <location>
        <begin position="198"/>
        <end position="218"/>
    </location>
</feature>
<dbReference type="SUPFAM" id="SSF46689">
    <property type="entry name" value="Homeodomain-like"/>
    <property type="match status" value="1"/>
</dbReference>
<dbReference type="Gene3D" id="1.10.357.10">
    <property type="entry name" value="Tetracycline Repressor, domain 2"/>
    <property type="match status" value="1"/>
</dbReference>
<protein>
    <submittedName>
        <fullName evidence="7">Fatty acid metabolism regulator protein</fullName>
    </submittedName>
</protein>
<dbReference type="PRINTS" id="PR00455">
    <property type="entry name" value="HTHTETR"/>
</dbReference>
<dbReference type="GO" id="GO:0000976">
    <property type="term" value="F:transcription cis-regulatory region binding"/>
    <property type="evidence" value="ECO:0007669"/>
    <property type="project" value="TreeGrafter"/>
</dbReference>
<keyword evidence="3" id="KW-0804">Transcription</keyword>
<accession>A0A518EPF0</accession>
<dbReference type="Pfam" id="PF00440">
    <property type="entry name" value="TetR_N"/>
    <property type="match status" value="1"/>
</dbReference>
<dbReference type="Pfam" id="PF13305">
    <property type="entry name" value="TetR_C_33"/>
    <property type="match status" value="1"/>
</dbReference>
<evidence type="ECO:0000313" key="7">
    <source>
        <dbReference type="EMBL" id="QDV05965.1"/>
    </source>
</evidence>
<evidence type="ECO:0000256" key="4">
    <source>
        <dbReference type="PROSITE-ProRule" id="PRU00335"/>
    </source>
</evidence>
<dbReference type="PROSITE" id="PS50977">
    <property type="entry name" value="HTH_TETR_2"/>
    <property type="match status" value="1"/>
</dbReference>
<reference evidence="7 8" key="1">
    <citation type="submission" date="2019-02" db="EMBL/GenBank/DDBJ databases">
        <title>Deep-cultivation of Planctomycetes and their phenomic and genomic characterization uncovers novel biology.</title>
        <authorList>
            <person name="Wiegand S."/>
            <person name="Jogler M."/>
            <person name="Boedeker C."/>
            <person name="Pinto D."/>
            <person name="Vollmers J."/>
            <person name="Rivas-Marin E."/>
            <person name="Kohn T."/>
            <person name="Peeters S.H."/>
            <person name="Heuer A."/>
            <person name="Rast P."/>
            <person name="Oberbeckmann S."/>
            <person name="Bunk B."/>
            <person name="Jeske O."/>
            <person name="Meyerdierks A."/>
            <person name="Storesund J.E."/>
            <person name="Kallscheuer N."/>
            <person name="Luecker S."/>
            <person name="Lage O.M."/>
            <person name="Pohl T."/>
            <person name="Merkel B.J."/>
            <person name="Hornburger P."/>
            <person name="Mueller R.-W."/>
            <person name="Bruemmer F."/>
            <person name="Labrenz M."/>
            <person name="Spormann A.M."/>
            <person name="Op den Camp H."/>
            <person name="Overmann J."/>
            <person name="Amann R."/>
            <person name="Jetten M.S.M."/>
            <person name="Mascher T."/>
            <person name="Medema M.H."/>
            <person name="Devos D.P."/>
            <person name="Kaster A.-K."/>
            <person name="Ovreas L."/>
            <person name="Rohde M."/>
            <person name="Galperin M.Y."/>
            <person name="Jogler C."/>
        </authorList>
    </citation>
    <scope>NUCLEOTIDE SEQUENCE [LARGE SCALE GENOMIC DNA]</scope>
    <source>
        <strain evidence="7 8">Poly30</strain>
    </source>
</reference>
<keyword evidence="2 4" id="KW-0238">DNA-binding</keyword>
<dbReference type="RefSeq" id="WP_145195722.1">
    <property type="nucleotide sequence ID" value="NZ_CP036434.1"/>
</dbReference>
<proteinExistence type="predicted"/>
<keyword evidence="1" id="KW-0805">Transcription regulation</keyword>
<dbReference type="AlphaFoldDB" id="A0A518EPF0"/>
<evidence type="ECO:0000256" key="5">
    <source>
        <dbReference type="SAM" id="MobiDB-lite"/>
    </source>
</evidence>
<feature type="compositionally biased region" description="Polar residues" evidence="5">
    <location>
        <begin position="208"/>
        <end position="218"/>
    </location>
</feature>
<dbReference type="InterPro" id="IPR001647">
    <property type="entry name" value="HTH_TetR"/>
</dbReference>
<dbReference type="EMBL" id="CP036434">
    <property type="protein sequence ID" value="QDV05965.1"/>
    <property type="molecule type" value="Genomic_DNA"/>
</dbReference>
<evidence type="ECO:0000256" key="3">
    <source>
        <dbReference type="ARBA" id="ARBA00023163"/>
    </source>
</evidence>
<organism evidence="7 8">
    <name type="scientific">Saltatorellus ferox</name>
    <dbReference type="NCBI Taxonomy" id="2528018"/>
    <lineage>
        <taxon>Bacteria</taxon>
        <taxon>Pseudomonadati</taxon>
        <taxon>Planctomycetota</taxon>
        <taxon>Planctomycetia</taxon>
        <taxon>Planctomycetia incertae sedis</taxon>
        <taxon>Saltatorellus</taxon>
    </lineage>
</organism>
<dbReference type="InterPro" id="IPR009057">
    <property type="entry name" value="Homeodomain-like_sf"/>
</dbReference>
<evidence type="ECO:0000313" key="8">
    <source>
        <dbReference type="Proteomes" id="UP000320390"/>
    </source>
</evidence>
<feature type="DNA-binding region" description="H-T-H motif" evidence="4">
    <location>
        <begin position="33"/>
        <end position="52"/>
    </location>
</feature>
<dbReference type="Proteomes" id="UP000320390">
    <property type="component" value="Chromosome"/>
</dbReference>
<evidence type="ECO:0000256" key="2">
    <source>
        <dbReference type="ARBA" id="ARBA00023125"/>
    </source>
</evidence>
<dbReference type="SUPFAM" id="SSF48498">
    <property type="entry name" value="Tetracyclin repressor-like, C-terminal domain"/>
    <property type="match status" value="1"/>
</dbReference>
<dbReference type="InterPro" id="IPR036271">
    <property type="entry name" value="Tet_transcr_reg_TetR-rel_C_sf"/>
</dbReference>
<dbReference type="OrthoDB" id="594604at2"/>
<dbReference type="InterPro" id="IPR025996">
    <property type="entry name" value="MT1864/Rv1816-like_C"/>
</dbReference>
<gene>
    <name evidence="7" type="primary">fadR</name>
    <name evidence="7" type="ORF">Poly30_14680</name>
</gene>
<evidence type="ECO:0000256" key="1">
    <source>
        <dbReference type="ARBA" id="ARBA00023015"/>
    </source>
</evidence>
<dbReference type="PANTHER" id="PTHR30055:SF234">
    <property type="entry name" value="HTH-TYPE TRANSCRIPTIONAL REGULATOR BETI"/>
    <property type="match status" value="1"/>
</dbReference>
<dbReference type="InterPro" id="IPR050109">
    <property type="entry name" value="HTH-type_TetR-like_transc_reg"/>
</dbReference>
<dbReference type="PANTHER" id="PTHR30055">
    <property type="entry name" value="HTH-TYPE TRANSCRIPTIONAL REGULATOR RUTR"/>
    <property type="match status" value="1"/>
</dbReference>